<accession>A0A542ZAI9</accession>
<dbReference type="EMBL" id="VFOR01000003">
    <property type="protein sequence ID" value="TQL57352.1"/>
    <property type="molecule type" value="Genomic_DNA"/>
</dbReference>
<keyword evidence="1 3" id="KW-0489">Methyltransferase</keyword>
<dbReference type="Gene3D" id="3.40.50.150">
    <property type="entry name" value="Vaccinia Virus protein VP39"/>
    <property type="match status" value="1"/>
</dbReference>
<dbReference type="InterPro" id="IPR029063">
    <property type="entry name" value="SAM-dependent_MTases_sf"/>
</dbReference>
<reference evidence="3 4" key="1">
    <citation type="submission" date="2019-06" db="EMBL/GenBank/DDBJ databases">
        <title>Sequencing the genomes of 1000 actinobacteria strains.</title>
        <authorList>
            <person name="Klenk H.-P."/>
        </authorList>
    </citation>
    <scope>NUCLEOTIDE SEQUENCE [LARGE SCALE GENOMIC DNA]</scope>
    <source>
        <strain evidence="3 4">DSM 8251</strain>
    </source>
</reference>
<organism evidence="3 4">
    <name type="scientific">Propioniferax innocua</name>
    <dbReference type="NCBI Taxonomy" id="1753"/>
    <lineage>
        <taxon>Bacteria</taxon>
        <taxon>Bacillati</taxon>
        <taxon>Actinomycetota</taxon>
        <taxon>Actinomycetes</taxon>
        <taxon>Propionibacteriales</taxon>
        <taxon>Propionibacteriaceae</taxon>
        <taxon>Propioniferax</taxon>
    </lineage>
</organism>
<evidence type="ECO:0000256" key="1">
    <source>
        <dbReference type="ARBA" id="ARBA00022603"/>
    </source>
</evidence>
<evidence type="ECO:0000256" key="2">
    <source>
        <dbReference type="ARBA" id="ARBA00022679"/>
    </source>
</evidence>
<name>A0A542ZAI9_9ACTN</name>
<keyword evidence="2 3" id="KW-0808">Transferase</keyword>
<dbReference type="NCBIfam" id="TIGR00095">
    <property type="entry name" value="16S rRNA (guanine(966)-N(2))-methyltransferase RsmD"/>
    <property type="match status" value="1"/>
</dbReference>
<dbReference type="GO" id="GO:0031167">
    <property type="term" value="P:rRNA methylation"/>
    <property type="evidence" value="ECO:0007669"/>
    <property type="project" value="InterPro"/>
</dbReference>
<keyword evidence="4" id="KW-1185">Reference proteome</keyword>
<proteinExistence type="predicted"/>
<evidence type="ECO:0000313" key="4">
    <source>
        <dbReference type="Proteomes" id="UP000316196"/>
    </source>
</evidence>
<dbReference type="PANTHER" id="PTHR43542:SF1">
    <property type="entry name" value="METHYLTRANSFERASE"/>
    <property type="match status" value="1"/>
</dbReference>
<dbReference type="SUPFAM" id="SSF53335">
    <property type="entry name" value="S-adenosyl-L-methionine-dependent methyltransferases"/>
    <property type="match status" value="1"/>
</dbReference>
<dbReference type="InterPro" id="IPR002052">
    <property type="entry name" value="DNA_methylase_N6_adenine_CS"/>
</dbReference>
<evidence type="ECO:0000313" key="3">
    <source>
        <dbReference type="EMBL" id="TQL57352.1"/>
    </source>
</evidence>
<dbReference type="GO" id="GO:0008168">
    <property type="term" value="F:methyltransferase activity"/>
    <property type="evidence" value="ECO:0007669"/>
    <property type="project" value="UniProtKB-KW"/>
</dbReference>
<dbReference type="AlphaFoldDB" id="A0A542ZAI9"/>
<sequence length="202" mass="22457">MARYDRAMPRIISGAARGRRFSAPPGERTRPTSDRVREAVFNAVVSWADTIEVDPATALDGIAWLDLFAGSGAMSLEAASRGADPVLAVEADRRTARQIERTARDLDLLVQIQVMKVQTHLSAPPAQRFDVVWADPPYPMETSELDDLVAQLSGGWLARTALVMLERDRRSVGPTWPTGFTESWERRYGDTIIHFAHWEGTP</sequence>
<gene>
    <name evidence="3" type="ORF">FB460_2430</name>
</gene>
<dbReference type="PANTHER" id="PTHR43542">
    <property type="entry name" value="METHYLTRANSFERASE"/>
    <property type="match status" value="1"/>
</dbReference>
<dbReference type="Pfam" id="PF03602">
    <property type="entry name" value="Cons_hypoth95"/>
    <property type="match status" value="1"/>
</dbReference>
<dbReference type="Proteomes" id="UP000316196">
    <property type="component" value="Unassembled WGS sequence"/>
</dbReference>
<protein>
    <submittedName>
        <fullName evidence="3">16S rRNA (Guanine966-N2)-methyltransferase</fullName>
    </submittedName>
</protein>
<dbReference type="CDD" id="cd02440">
    <property type="entry name" value="AdoMet_MTases"/>
    <property type="match status" value="1"/>
</dbReference>
<dbReference type="PIRSF" id="PIRSF004553">
    <property type="entry name" value="CHP00095"/>
    <property type="match status" value="1"/>
</dbReference>
<dbReference type="PROSITE" id="PS00092">
    <property type="entry name" value="N6_MTASE"/>
    <property type="match status" value="1"/>
</dbReference>
<comment type="caution">
    <text evidence="3">The sequence shown here is derived from an EMBL/GenBank/DDBJ whole genome shotgun (WGS) entry which is preliminary data.</text>
</comment>
<dbReference type="GO" id="GO:0003676">
    <property type="term" value="F:nucleic acid binding"/>
    <property type="evidence" value="ECO:0007669"/>
    <property type="project" value="InterPro"/>
</dbReference>
<dbReference type="InterPro" id="IPR004398">
    <property type="entry name" value="RNA_MeTrfase_RsmD"/>
</dbReference>